<accession>A0ABQ3CWA6</accession>
<evidence type="ECO:0000313" key="2">
    <source>
        <dbReference type="Proteomes" id="UP000653644"/>
    </source>
</evidence>
<organism evidence="1 2">
    <name type="scientific">Streptomyces canarius</name>
    <dbReference type="NCBI Taxonomy" id="285453"/>
    <lineage>
        <taxon>Bacteria</taxon>
        <taxon>Bacillati</taxon>
        <taxon>Actinomycetota</taxon>
        <taxon>Actinomycetes</taxon>
        <taxon>Kitasatosporales</taxon>
        <taxon>Streptomycetaceae</taxon>
        <taxon>Streptomyces</taxon>
    </lineage>
</organism>
<evidence type="ECO:0008006" key="3">
    <source>
        <dbReference type="Google" id="ProtNLM"/>
    </source>
</evidence>
<dbReference type="EMBL" id="BMVN01000025">
    <property type="protein sequence ID" value="GHA47084.1"/>
    <property type="molecule type" value="Genomic_DNA"/>
</dbReference>
<comment type="caution">
    <text evidence="1">The sequence shown here is derived from an EMBL/GenBank/DDBJ whole genome shotgun (WGS) entry which is preliminary data.</text>
</comment>
<name>A0ABQ3CWA6_9ACTN</name>
<dbReference type="Proteomes" id="UP000653644">
    <property type="component" value="Unassembled WGS sequence"/>
</dbReference>
<evidence type="ECO:0000313" key="1">
    <source>
        <dbReference type="EMBL" id="GHA47084.1"/>
    </source>
</evidence>
<dbReference type="RefSeq" id="WP_229917405.1">
    <property type="nucleotide sequence ID" value="NZ_BMVN01000025.1"/>
</dbReference>
<proteinExistence type="predicted"/>
<sequence length="243" mass="25789">MYGAGNRLPGRIGRAASSVLRLRLRRGERGTWAVGALAAAMLLASSLPANAATAQARPARPAAAAQTMAARDPECIQPGNAGLNPRFYWRNVFGARLGEGVIHESASPNPFGGRIAPGSTFTFRWRPDTTRNPVGAQYHIHRVNLASVMAVADVVSVTGPGSFSGTTLSAQETPPQKLWDTVVTFRIRPGTEGRTATLSSADHSLTTRWLFANINNLWENFGSISFTVASRASLGCDSSSILG</sequence>
<gene>
    <name evidence="1" type="ORF">GCM10010345_59470</name>
</gene>
<reference evidence="2" key="1">
    <citation type="journal article" date="2019" name="Int. J. Syst. Evol. Microbiol.">
        <title>The Global Catalogue of Microorganisms (GCM) 10K type strain sequencing project: providing services to taxonomists for standard genome sequencing and annotation.</title>
        <authorList>
            <consortium name="The Broad Institute Genomics Platform"/>
            <consortium name="The Broad Institute Genome Sequencing Center for Infectious Disease"/>
            <person name="Wu L."/>
            <person name="Ma J."/>
        </authorList>
    </citation>
    <scope>NUCLEOTIDE SEQUENCE [LARGE SCALE GENOMIC DNA]</scope>
    <source>
        <strain evidence="2">JCM 4733</strain>
    </source>
</reference>
<keyword evidence="2" id="KW-1185">Reference proteome</keyword>
<protein>
    <recommendedName>
        <fullName evidence="3">Chitin-binding type-4 domain-containing protein</fullName>
    </recommendedName>
</protein>